<keyword evidence="2" id="KW-1133">Transmembrane helix</keyword>
<dbReference type="Proteomes" id="UP000326979">
    <property type="component" value="Unassembled WGS sequence"/>
</dbReference>
<accession>A0A5N8VY25</accession>
<feature type="region of interest" description="Disordered" evidence="1">
    <location>
        <begin position="61"/>
        <end position="111"/>
    </location>
</feature>
<organism evidence="3 4">
    <name type="scientific">Streptomyces phyllanthi</name>
    <dbReference type="NCBI Taxonomy" id="1803180"/>
    <lineage>
        <taxon>Bacteria</taxon>
        <taxon>Bacillati</taxon>
        <taxon>Actinomycetota</taxon>
        <taxon>Actinomycetes</taxon>
        <taxon>Kitasatosporales</taxon>
        <taxon>Streptomycetaceae</taxon>
        <taxon>Streptomyces</taxon>
    </lineage>
</organism>
<proteinExistence type="predicted"/>
<comment type="caution">
    <text evidence="3">The sequence shown here is derived from an EMBL/GenBank/DDBJ whole genome shotgun (WGS) entry which is preliminary data.</text>
</comment>
<evidence type="ECO:0000256" key="1">
    <source>
        <dbReference type="SAM" id="MobiDB-lite"/>
    </source>
</evidence>
<dbReference type="EMBL" id="VJZE01000044">
    <property type="protein sequence ID" value="MPY40171.1"/>
    <property type="molecule type" value="Genomic_DNA"/>
</dbReference>
<evidence type="ECO:0000313" key="4">
    <source>
        <dbReference type="Proteomes" id="UP000326979"/>
    </source>
</evidence>
<dbReference type="AlphaFoldDB" id="A0A5N8VY25"/>
<feature type="transmembrane region" description="Helical" evidence="2">
    <location>
        <begin position="21"/>
        <end position="50"/>
    </location>
</feature>
<evidence type="ECO:0000313" key="3">
    <source>
        <dbReference type="EMBL" id="MPY40171.1"/>
    </source>
</evidence>
<keyword evidence="2" id="KW-0472">Membrane</keyword>
<feature type="compositionally biased region" description="Low complexity" evidence="1">
    <location>
        <begin position="79"/>
        <end position="96"/>
    </location>
</feature>
<evidence type="ECO:0000256" key="2">
    <source>
        <dbReference type="SAM" id="Phobius"/>
    </source>
</evidence>
<protein>
    <submittedName>
        <fullName evidence="3">Uncharacterized protein</fullName>
    </submittedName>
</protein>
<sequence length="111" mass="11981">MCSHTPRWRWRSNPLRRRDDVIEAWIVVAVWTVMVLGGALVGAVTASTAWSCPPERRRSYAAACPSAGTSPPKIRASCTRAAAPTPRSPPTRSSPAVAGSAWRFIRGAARP</sequence>
<gene>
    <name evidence="3" type="ORF">FNH04_09685</name>
</gene>
<reference evidence="3 4" key="1">
    <citation type="submission" date="2019-07" db="EMBL/GenBank/DDBJ databases">
        <title>New species of Amycolatopsis and Streptomyces.</title>
        <authorList>
            <person name="Duangmal K."/>
            <person name="Teo W.F.A."/>
            <person name="Lipun K."/>
        </authorList>
    </citation>
    <scope>NUCLEOTIDE SEQUENCE [LARGE SCALE GENOMIC DNA]</scope>
    <source>
        <strain evidence="3 4">TISTR 2346</strain>
    </source>
</reference>
<name>A0A5N8VY25_9ACTN</name>
<keyword evidence="2" id="KW-0812">Transmembrane</keyword>
<keyword evidence="4" id="KW-1185">Reference proteome</keyword>